<dbReference type="SMART" id="SM00757">
    <property type="entry name" value="CRA"/>
    <property type="match status" value="1"/>
</dbReference>
<dbReference type="KEGG" id="pda:103710795"/>
<dbReference type="PANTHER" id="PTHR45717:SF3">
    <property type="entry name" value="OS04G0544400 PROTEIN"/>
    <property type="match status" value="1"/>
</dbReference>
<dbReference type="InterPro" id="IPR013144">
    <property type="entry name" value="CRA_dom"/>
</dbReference>
<dbReference type="GO" id="GO:0005783">
    <property type="term" value="C:endoplasmic reticulum"/>
    <property type="evidence" value="ECO:0007669"/>
    <property type="project" value="UniProtKB-ARBA"/>
</dbReference>
<dbReference type="InterPro" id="IPR000679">
    <property type="entry name" value="Znf_GATA"/>
</dbReference>
<dbReference type="Proteomes" id="UP000228380">
    <property type="component" value="Chromosome 2"/>
</dbReference>
<feature type="domain" description="GATA-type" evidence="23">
    <location>
        <begin position="7"/>
        <end position="40"/>
    </location>
</feature>
<dbReference type="InterPro" id="IPR028020">
    <property type="entry name" value="ASX_DEUBAD_dom"/>
</dbReference>
<evidence type="ECO:0000259" key="24">
    <source>
        <dbReference type="PROSITE" id="PS50897"/>
    </source>
</evidence>
<dbReference type="SUPFAM" id="SSF57850">
    <property type="entry name" value="RING/U-box"/>
    <property type="match status" value="1"/>
</dbReference>
<name>A0A8B8ZF63_PHODC</name>
<evidence type="ECO:0000256" key="1">
    <source>
        <dbReference type="ARBA" id="ARBA00002501"/>
    </source>
</evidence>
<feature type="compositionally biased region" description="Low complexity" evidence="21">
    <location>
        <begin position="108"/>
        <end position="117"/>
    </location>
</feature>
<dbReference type="InterPro" id="IPR013083">
    <property type="entry name" value="Znf_RING/FYVE/PHD"/>
</dbReference>
<dbReference type="InterPro" id="IPR006594">
    <property type="entry name" value="LisH"/>
</dbReference>
<keyword evidence="9" id="KW-0479">Metal-binding</keyword>
<evidence type="ECO:0000256" key="6">
    <source>
        <dbReference type="ARBA" id="ARBA00007626"/>
    </source>
</evidence>
<feature type="compositionally biased region" description="Polar residues" evidence="21">
    <location>
        <begin position="559"/>
        <end position="572"/>
    </location>
</feature>
<dbReference type="GO" id="GO:0006355">
    <property type="term" value="P:regulation of DNA-templated transcription"/>
    <property type="evidence" value="ECO:0007669"/>
    <property type="project" value="InterPro"/>
</dbReference>
<dbReference type="InterPro" id="IPR044063">
    <property type="entry name" value="ZF_RING_GID"/>
</dbReference>
<dbReference type="Pfam" id="PF10607">
    <property type="entry name" value="CTLH"/>
    <property type="match status" value="1"/>
</dbReference>
<evidence type="ECO:0000256" key="12">
    <source>
        <dbReference type="ARBA" id="ARBA00022833"/>
    </source>
</evidence>
<dbReference type="Pfam" id="PF13041">
    <property type="entry name" value="PPR_2"/>
    <property type="match status" value="1"/>
</dbReference>
<protein>
    <submittedName>
        <fullName evidence="28">Uncharacterized protein LOC103710795</fullName>
    </submittedName>
</protein>
<feature type="domain" description="RING-Gid-type" evidence="25">
    <location>
        <begin position="1136"/>
        <end position="1179"/>
    </location>
</feature>
<feature type="transmembrane region" description="Helical" evidence="22">
    <location>
        <begin position="734"/>
        <end position="753"/>
    </location>
</feature>
<feature type="repeat" description="PPR" evidence="19">
    <location>
        <begin position="1638"/>
        <end position="1672"/>
    </location>
</feature>
<gene>
    <name evidence="28" type="primary">LOC103710795</name>
</gene>
<keyword evidence="17" id="KW-0539">Nucleus</keyword>
<dbReference type="PROSITE" id="PS51375">
    <property type="entry name" value="PPR"/>
    <property type="match status" value="2"/>
</dbReference>
<feature type="region of interest" description="Disordered" evidence="21">
    <location>
        <begin position="134"/>
        <end position="162"/>
    </location>
</feature>
<accession>A0A8B8ZF63</accession>
<dbReference type="PROSITE" id="PS51867">
    <property type="entry name" value="ZF_RING_GID"/>
    <property type="match status" value="1"/>
</dbReference>
<dbReference type="PANTHER" id="PTHR45717">
    <property type="entry name" value="OS12G0527900 PROTEIN"/>
    <property type="match status" value="1"/>
</dbReference>
<evidence type="ECO:0000256" key="16">
    <source>
        <dbReference type="ARBA" id="ARBA00023163"/>
    </source>
</evidence>
<feature type="region of interest" description="Disordered" evidence="21">
    <location>
        <begin position="542"/>
        <end position="572"/>
    </location>
</feature>
<feature type="repeat" description="PPR" evidence="19">
    <location>
        <begin position="1427"/>
        <end position="1461"/>
    </location>
</feature>
<feature type="zinc finger region" description="RING-Gid-type" evidence="20">
    <location>
        <begin position="1136"/>
        <end position="1179"/>
    </location>
</feature>
<dbReference type="PROSITE" id="PS00344">
    <property type="entry name" value="GATA_ZN_FINGER_1"/>
    <property type="match status" value="1"/>
</dbReference>
<dbReference type="PROSITE" id="PS50114">
    <property type="entry name" value="GATA_ZN_FINGER_2"/>
    <property type="match status" value="1"/>
</dbReference>
<keyword evidence="12" id="KW-0862">Zinc</keyword>
<dbReference type="Pfam" id="PF13445">
    <property type="entry name" value="zf-RING_UBOX"/>
    <property type="match status" value="1"/>
</dbReference>
<evidence type="ECO:0000256" key="9">
    <source>
        <dbReference type="ARBA" id="ARBA00022723"/>
    </source>
</evidence>
<dbReference type="PROSITE" id="PS51916">
    <property type="entry name" value="DEUBAD"/>
    <property type="match status" value="1"/>
</dbReference>
<evidence type="ECO:0000256" key="2">
    <source>
        <dbReference type="ARBA" id="ARBA00004123"/>
    </source>
</evidence>
<dbReference type="CDD" id="cd00202">
    <property type="entry name" value="ZnF_GATA"/>
    <property type="match status" value="1"/>
</dbReference>
<dbReference type="NCBIfam" id="TIGR00756">
    <property type="entry name" value="PPR"/>
    <property type="match status" value="1"/>
</dbReference>
<feature type="transmembrane region" description="Helical" evidence="22">
    <location>
        <begin position="765"/>
        <end position="782"/>
    </location>
</feature>
<comment type="similarity">
    <text evidence="5">Belongs to the PRA1 family.</text>
</comment>
<feature type="domain" description="CTLH" evidence="24">
    <location>
        <begin position="957"/>
        <end position="1014"/>
    </location>
</feature>
<dbReference type="InterPro" id="IPR024964">
    <property type="entry name" value="CTLH/CRA"/>
</dbReference>
<dbReference type="FunFam" id="3.30.40.10:FF:000143">
    <property type="entry name" value="Regulator of gluconeogenesis Rmd5"/>
    <property type="match status" value="1"/>
</dbReference>
<feature type="compositionally biased region" description="Polar residues" evidence="21">
    <location>
        <begin position="542"/>
        <end position="551"/>
    </location>
</feature>
<keyword evidence="27" id="KW-1185">Reference proteome</keyword>
<dbReference type="Pfam" id="PF13919">
    <property type="entry name" value="ASXH"/>
    <property type="match status" value="1"/>
</dbReference>
<dbReference type="Gene3D" id="3.30.50.10">
    <property type="entry name" value="Erythroid Transcription Factor GATA-1, subunit A"/>
    <property type="match status" value="1"/>
</dbReference>
<dbReference type="InterPro" id="IPR044867">
    <property type="entry name" value="DEUBAD_dom"/>
</dbReference>
<feature type="transmembrane region" description="Helical" evidence="22">
    <location>
        <begin position="711"/>
        <end position="728"/>
    </location>
</feature>
<evidence type="ECO:0000256" key="10">
    <source>
        <dbReference type="ARBA" id="ARBA00022737"/>
    </source>
</evidence>
<feature type="compositionally biased region" description="Basic and acidic residues" evidence="21">
    <location>
        <begin position="87"/>
        <end position="104"/>
    </location>
</feature>
<keyword evidence="13 22" id="KW-1133">Transmembrane helix</keyword>
<dbReference type="CDD" id="cd16652">
    <property type="entry name" value="dRING_Rmd5p-like"/>
    <property type="match status" value="1"/>
</dbReference>
<evidence type="ECO:0000256" key="17">
    <source>
        <dbReference type="ARBA" id="ARBA00023242"/>
    </source>
</evidence>
<evidence type="ECO:0000256" key="22">
    <source>
        <dbReference type="SAM" id="Phobius"/>
    </source>
</evidence>
<evidence type="ECO:0000313" key="27">
    <source>
        <dbReference type="Proteomes" id="UP000228380"/>
    </source>
</evidence>
<organism evidence="27 28">
    <name type="scientific">Phoenix dactylifera</name>
    <name type="common">Date palm</name>
    <dbReference type="NCBI Taxonomy" id="42345"/>
    <lineage>
        <taxon>Eukaryota</taxon>
        <taxon>Viridiplantae</taxon>
        <taxon>Streptophyta</taxon>
        <taxon>Embryophyta</taxon>
        <taxon>Tracheophyta</taxon>
        <taxon>Spermatophyta</taxon>
        <taxon>Magnoliopsida</taxon>
        <taxon>Liliopsida</taxon>
        <taxon>Arecaceae</taxon>
        <taxon>Coryphoideae</taxon>
        <taxon>Phoeniceae</taxon>
        <taxon>Phoenix</taxon>
    </lineage>
</organism>
<dbReference type="Pfam" id="PF03208">
    <property type="entry name" value="PRA1"/>
    <property type="match status" value="1"/>
</dbReference>
<feature type="domain" description="DEUBAD" evidence="26">
    <location>
        <begin position="290"/>
        <end position="399"/>
    </location>
</feature>
<dbReference type="GO" id="GO:0003729">
    <property type="term" value="F:mRNA binding"/>
    <property type="evidence" value="ECO:0007669"/>
    <property type="project" value="UniProtKB-ARBA"/>
</dbReference>
<keyword evidence="16" id="KW-0804">Transcription</keyword>
<evidence type="ECO:0000256" key="13">
    <source>
        <dbReference type="ARBA" id="ARBA00022989"/>
    </source>
</evidence>
<dbReference type="FunFam" id="1.25.40.10:FF:000516">
    <property type="entry name" value="Pentatricopeptide repeat-containing protein"/>
    <property type="match status" value="1"/>
</dbReference>
<evidence type="ECO:0000256" key="3">
    <source>
        <dbReference type="ARBA" id="ARBA00004141"/>
    </source>
</evidence>
<sequence>MGKHGPCCHCGVTSTPLWRNGPPEKPVLCNACGSRWRTKGSLTNYTPMHAREPIDSEELKVPKVKNISLKSKEQKLHKKKQSGITLESKREMPYSDQNFRKIADGDPSNRSSSGSAISYSESCAHFGATDASDMTGSAQSNVWDSQVPSKKRTGVTRPKPSPVEKLTKDLYTIWHEQQPSYQGSSEEDLLYESGTPMDSFEMGYGSVLIRTSKSIEEESEASSLPVDNKSYIINEAYTGIASFPVHSESKGIRLSDSGNTKVKKSTAQVTRENVRRDKFSHDKLQILRDRESPLCSTDLQDVINFEELMKYLTHEEQQRLMKYLPSIDTAKPPESLKSMFSSPQFVESLSHFQQLLQEGIFDLSFSGANVEECRTLRKLALLNLTKFKWVEYYKHLKDVNHKQITEGKEMVSRLKSPGFSNSASLKKTRDGQNQNYPELKETMRSPKRMCKSGITNLLSRNPTQPNSSDTGSKLTDDANDFMDNEGACFSPRSFFASPPDRSSMLVPLQFSDDSTDHDLLLDVPCNASFPEAELLYHPWKQRTTQSSSQAESGVAQGEESLSNFPSSGSNKQPNYQYIEGTWGSMRQWLDGSGGRRLLVGIQCELSPNGYKIEQRANIMVFLVAIIALQNGVDGMTLFQAKKREGEREGMANYGAMLRRSGLGRATEAVAERARSTRKALSRFARPQAFACPADAEAAAVRAVRNVAYFRLHYALVLWILLLATLAPTHRASMLFLMAASKVALFYGVLLRAFPNSALLRRILDRRLVLALFLIVIVVELALTDAIKHLLLALAIGVPLVLLHAVFRQMELNTIKDAFDRVAKKQKLSCSKTQEVIDEVGREIEQAMAKMQSTDNGSGCSDQKSILLELKTKLNEMAPMNQLEGSQRELNVGLVKYAKILEKCFNPDISKAYRNVDFDIHIVNQIIASHFYRQGLFDLGDCFISEANEPDATALKSPFLEMYGILEAMRSRDLEPALNWASKQSERLLQNGSSLELKLHQLQFVEILQKGSQNEALQYARTYLAPFASVHKVEIQKLMACLLWAGRLDQSPYAEFMSPTHWERLAEELTQQFCSLLGQSYESPLSVAIAAGIQGLPTLLKLASVMAAKQQEWQAMKQLPVPVDLGREFQFHSIFVCPVLREQGSDENPPMLMPCGHVLSKQSIAKLSKSSTRPFKCPYCPLEATTVGDGVLILTGSSNISLLTASRRFMSPSSFRHPPNLGVRRFEARTLQNPNNRIVSLSLSLSLSLRPKTLEMLLCSAIWLPFTPLQGFPLSSSASYSQVCRGWPSTPSLRAEQKPGGPIRCSISQVNSYGTVDYERRPALKWSSLYRRIATMENPSLGPAAVLERWEEEERRLNKWELCRVVKELRKFRRFKLALEVYDWMTAQRDRFTFTSSDMAIQLDLIAKVHGILHAEEHFSKLPDTLKDKRAYGALLNVYGQAKMKEKAEDIIEEMRNNGYATEALFFNVMMTLYMNVGEHEKVNKIINEMKENNVSFDICSYNIWITNCAVMGDAEEMERVVGMMNSDNGIIANWTTYTTLATMYIRLGNIEKAQSCLKDTEIRMTGRDRMPFHYLIGLYSRIGKKEEVYRIWNWYKSSFPSILNMGYHSMLSSLIRLGDTDGAEMIFGEWLSMTSSYDPRICNILLGSYAREGLVAKAKNVLDRFSEKGGKPRPVTWEILAEGYIKVEQTSEALLCIKEAASYGGVNNWRPKPTNIEILLALCKRQNDIAGVNMLMDALRMRGCHENEEYKALISEYSQGN</sequence>
<evidence type="ECO:0000256" key="11">
    <source>
        <dbReference type="ARBA" id="ARBA00022771"/>
    </source>
</evidence>
<keyword evidence="14" id="KW-0805">Transcription regulation</keyword>
<evidence type="ECO:0000256" key="18">
    <source>
        <dbReference type="PROSITE-ProRule" id="PRU00094"/>
    </source>
</evidence>
<feature type="transmembrane region" description="Helical" evidence="22">
    <location>
        <begin position="618"/>
        <end position="638"/>
    </location>
</feature>
<comment type="similarity">
    <text evidence="6">Belongs to the PPR family. P subfamily.</text>
</comment>
<dbReference type="SMART" id="SM00668">
    <property type="entry name" value="CTLH"/>
    <property type="match status" value="1"/>
</dbReference>
<evidence type="ECO:0000256" key="20">
    <source>
        <dbReference type="PROSITE-ProRule" id="PRU01215"/>
    </source>
</evidence>
<dbReference type="RefSeq" id="XP_038971932.1">
    <property type="nucleotide sequence ID" value="XM_039116004.1"/>
</dbReference>
<dbReference type="InterPro" id="IPR037683">
    <property type="entry name" value="Rmd5_dRing"/>
</dbReference>
<dbReference type="InterPro" id="IPR002885">
    <property type="entry name" value="PPR_rpt"/>
</dbReference>
<evidence type="ECO:0000256" key="15">
    <source>
        <dbReference type="ARBA" id="ARBA00023136"/>
    </source>
</evidence>
<dbReference type="GO" id="GO:0016020">
    <property type="term" value="C:membrane"/>
    <property type="evidence" value="ECO:0007669"/>
    <property type="project" value="UniProtKB-SubCell"/>
</dbReference>
<dbReference type="Gene3D" id="1.25.40.10">
    <property type="entry name" value="Tetratricopeptide repeat domain"/>
    <property type="match status" value="3"/>
</dbReference>
<dbReference type="InterPro" id="IPR027370">
    <property type="entry name" value="Znf-RING_euk"/>
</dbReference>
<feature type="region of interest" description="Disordered" evidence="21">
    <location>
        <begin position="456"/>
        <end position="475"/>
    </location>
</feature>
<comment type="subcellular location">
    <subcellularLocation>
        <location evidence="4">Cytoplasm</location>
    </subcellularLocation>
    <subcellularLocation>
        <location evidence="3">Membrane</location>
        <topology evidence="3">Multi-pass membrane protein</topology>
    </subcellularLocation>
    <subcellularLocation>
        <location evidence="2">Nucleus</location>
    </subcellularLocation>
</comment>
<feature type="compositionally biased region" description="Polar residues" evidence="21">
    <location>
        <begin position="134"/>
        <end position="148"/>
    </location>
</feature>
<dbReference type="InterPro" id="IPR038108">
    <property type="entry name" value="RPN13_DEUBAD_sf"/>
</dbReference>
<dbReference type="PROSITE" id="PS50896">
    <property type="entry name" value="LISH"/>
    <property type="match status" value="1"/>
</dbReference>
<dbReference type="Gene3D" id="3.30.40.10">
    <property type="entry name" value="Zinc/RING finger domain, C3HC4 (zinc finger)"/>
    <property type="match status" value="1"/>
</dbReference>
<evidence type="ECO:0000256" key="5">
    <source>
        <dbReference type="ARBA" id="ARBA00006483"/>
    </source>
</evidence>
<evidence type="ECO:0000256" key="8">
    <source>
        <dbReference type="ARBA" id="ARBA00022692"/>
    </source>
</evidence>
<feature type="region of interest" description="Disordered" evidence="21">
    <location>
        <begin position="71"/>
        <end position="117"/>
    </location>
</feature>
<dbReference type="GO" id="GO:0043565">
    <property type="term" value="F:sequence-specific DNA binding"/>
    <property type="evidence" value="ECO:0007669"/>
    <property type="project" value="InterPro"/>
</dbReference>
<evidence type="ECO:0000256" key="19">
    <source>
        <dbReference type="PROSITE-ProRule" id="PRU00708"/>
    </source>
</evidence>
<dbReference type="Pfam" id="PF00320">
    <property type="entry name" value="GATA"/>
    <property type="match status" value="1"/>
</dbReference>
<evidence type="ECO:0000259" key="23">
    <source>
        <dbReference type="PROSITE" id="PS50114"/>
    </source>
</evidence>
<dbReference type="InterPro" id="IPR011990">
    <property type="entry name" value="TPR-like_helical_dom_sf"/>
</dbReference>
<evidence type="ECO:0000313" key="28">
    <source>
        <dbReference type="RefSeq" id="XP_038971932.1"/>
    </source>
</evidence>
<keyword evidence="11 18" id="KW-0863">Zinc-finger</keyword>
<dbReference type="FunFam" id="1.25.40.10:FF:000253">
    <property type="entry name" value="Pentatricopeptide repeat-containing protein"/>
    <property type="match status" value="1"/>
</dbReference>
<dbReference type="Gene3D" id="1.10.2020.20">
    <property type="match status" value="1"/>
</dbReference>
<proteinExistence type="inferred from homology"/>
<dbReference type="Pfam" id="PF01535">
    <property type="entry name" value="PPR"/>
    <property type="match status" value="4"/>
</dbReference>
<dbReference type="SMART" id="SM00401">
    <property type="entry name" value="ZnF_GATA"/>
    <property type="match status" value="1"/>
</dbReference>
<dbReference type="InterPro" id="IPR013088">
    <property type="entry name" value="Znf_NHR/GATA"/>
</dbReference>
<dbReference type="GeneID" id="103710795"/>
<dbReference type="OrthoDB" id="515401at2759"/>
<evidence type="ECO:0000256" key="21">
    <source>
        <dbReference type="SAM" id="MobiDB-lite"/>
    </source>
</evidence>
<evidence type="ECO:0000259" key="26">
    <source>
        <dbReference type="PROSITE" id="PS51916"/>
    </source>
</evidence>
<dbReference type="InterPro" id="IPR006595">
    <property type="entry name" value="CTLH_C"/>
</dbReference>
<evidence type="ECO:0000259" key="25">
    <source>
        <dbReference type="PROSITE" id="PS51867"/>
    </source>
</evidence>
<dbReference type="SUPFAM" id="SSF57716">
    <property type="entry name" value="Glucocorticoid receptor-like (DNA-binding domain)"/>
    <property type="match status" value="1"/>
</dbReference>
<dbReference type="InterPro" id="IPR004895">
    <property type="entry name" value="Prenylated_rab_accept_PRA1"/>
</dbReference>
<keyword evidence="8 22" id="KW-0812">Transmembrane</keyword>
<reference evidence="27" key="1">
    <citation type="journal article" date="2019" name="Nat. Commun.">
        <title>Genome-wide association mapping of date palm fruit traits.</title>
        <authorList>
            <person name="Hazzouri K.M."/>
            <person name="Gros-Balthazard M."/>
            <person name="Flowers J.M."/>
            <person name="Copetti D."/>
            <person name="Lemansour A."/>
            <person name="Lebrun M."/>
            <person name="Masmoudi K."/>
            <person name="Ferrand S."/>
            <person name="Dhar M.I."/>
            <person name="Fresquez Z.A."/>
            <person name="Rosas U."/>
            <person name="Zhang J."/>
            <person name="Talag J."/>
            <person name="Lee S."/>
            <person name="Kudrna D."/>
            <person name="Powell R.F."/>
            <person name="Leitch I.J."/>
            <person name="Krueger R.R."/>
            <person name="Wing R.A."/>
            <person name="Amiri K.M.A."/>
            <person name="Purugganan M.D."/>
        </authorList>
    </citation>
    <scope>NUCLEOTIDE SEQUENCE [LARGE SCALE GENOMIC DNA]</scope>
    <source>
        <strain evidence="27">cv. Khalas</strain>
    </source>
</reference>
<dbReference type="GO" id="GO:0061630">
    <property type="term" value="F:ubiquitin protein ligase activity"/>
    <property type="evidence" value="ECO:0007669"/>
    <property type="project" value="InterPro"/>
</dbReference>
<comment type="function">
    <text evidence="1">May be involved in both secretory and endocytic intracellular trafficking in the endosomal/prevacuolar compartments.</text>
</comment>
<keyword evidence="10" id="KW-0677">Repeat</keyword>
<dbReference type="GO" id="GO:0005739">
    <property type="term" value="C:mitochondrion"/>
    <property type="evidence" value="ECO:0007669"/>
    <property type="project" value="TreeGrafter"/>
</dbReference>
<evidence type="ECO:0000256" key="4">
    <source>
        <dbReference type="ARBA" id="ARBA00004496"/>
    </source>
</evidence>
<dbReference type="PROSITE" id="PS50897">
    <property type="entry name" value="CTLH"/>
    <property type="match status" value="1"/>
</dbReference>
<evidence type="ECO:0000256" key="7">
    <source>
        <dbReference type="ARBA" id="ARBA00022490"/>
    </source>
</evidence>
<feature type="compositionally biased region" description="Polar residues" evidence="21">
    <location>
        <begin position="456"/>
        <end position="473"/>
    </location>
</feature>
<reference evidence="28" key="2">
    <citation type="submission" date="2025-08" db="UniProtKB">
        <authorList>
            <consortium name="RefSeq"/>
        </authorList>
    </citation>
    <scope>IDENTIFICATION</scope>
    <source>
        <tissue evidence="28">Young leaves</tissue>
    </source>
</reference>
<keyword evidence="7" id="KW-0963">Cytoplasm</keyword>
<keyword evidence="15 22" id="KW-0472">Membrane</keyword>
<dbReference type="GO" id="GO:0016192">
    <property type="term" value="P:vesicle-mediated transport"/>
    <property type="evidence" value="ECO:0007669"/>
    <property type="project" value="UniProtKB-ARBA"/>
</dbReference>
<dbReference type="GO" id="GO:0005634">
    <property type="term" value="C:nucleus"/>
    <property type="evidence" value="ECO:0007669"/>
    <property type="project" value="UniProtKB-SubCell"/>
</dbReference>
<dbReference type="GO" id="GO:0008270">
    <property type="term" value="F:zinc ion binding"/>
    <property type="evidence" value="ECO:0007669"/>
    <property type="project" value="UniProtKB-KW"/>
</dbReference>
<evidence type="ECO:0000256" key="14">
    <source>
        <dbReference type="ARBA" id="ARBA00023015"/>
    </source>
</evidence>